<dbReference type="Proteomes" id="UP001525566">
    <property type="component" value="Unassembled WGS sequence"/>
</dbReference>
<evidence type="ECO:0000313" key="2">
    <source>
        <dbReference type="EMBL" id="MCT2562735.1"/>
    </source>
</evidence>
<proteinExistence type="predicted"/>
<feature type="signal peptide" evidence="1">
    <location>
        <begin position="1"/>
        <end position="19"/>
    </location>
</feature>
<keyword evidence="1" id="KW-0732">Signal</keyword>
<name>A0ABT2IWQ5_9FLAO</name>
<accession>A0ABT2IWQ5</accession>
<evidence type="ECO:0000313" key="3">
    <source>
        <dbReference type="Proteomes" id="UP001525566"/>
    </source>
</evidence>
<sequence length="97" mass="10357">MKKKMILIGVALYTSHASGQVAINSSTPHPSSNLTVAPTNLKGEYKGTLLSPMTTNQINTILNPAKGLIVYDTVTKCLKVNKGTPAASQWVCIKTRS</sequence>
<feature type="chain" id="PRO_5046388831" evidence="1">
    <location>
        <begin position="20"/>
        <end position="97"/>
    </location>
</feature>
<organism evidence="2 3">
    <name type="scientific">Chryseobacterium herbae</name>
    <dbReference type="NCBI Taxonomy" id="2976476"/>
    <lineage>
        <taxon>Bacteria</taxon>
        <taxon>Pseudomonadati</taxon>
        <taxon>Bacteroidota</taxon>
        <taxon>Flavobacteriia</taxon>
        <taxon>Flavobacteriales</taxon>
        <taxon>Weeksellaceae</taxon>
        <taxon>Chryseobacterium group</taxon>
        <taxon>Chryseobacterium</taxon>
    </lineage>
</organism>
<evidence type="ECO:0000256" key="1">
    <source>
        <dbReference type="SAM" id="SignalP"/>
    </source>
</evidence>
<comment type="caution">
    <text evidence="2">The sequence shown here is derived from an EMBL/GenBank/DDBJ whole genome shotgun (WGS) entry which is preliminary data.</text>
</comment>
<dbReference type="EMBL" id="JAOAMU010000003">
    <property type="protein sequence ID" value="MCT2562735.1"/>
    <property type="molecule type" value="Genomic_DNA"/>
</dbReference>
<dbReference type="RefSeq" id="WP_259839151.1">
    <property type="nucleotide sequence ID" value="NZ_JAOAMU010000003.1"/>
</dbReference>
<gene>
    <name evidence="2" type="ORF">N0B48_12635</name>
</gene>
<protein>
    <submittedName>
        <fullName evidence="2">Uncharacterized protein</fullName>
    </submittedName>
</protein>
<reference evidence="2 3" key="1">
    <citation type="submission" date="2022-09" db="EMBL/GenBank/DDBJ databases">
        <title>Chryseobacterium oleae sp.nov., isolated from the inter-root soil of Pyrola calliantha H. Andr. in Tibet.</title>
        <authorList>
            <person name="Li Z."/>
        </authorList>
    </citation>
    <scope>NUCLEOTIDE SEQUENCE [LARGE SCALE GENOMIC DNA]</scope>
    <source>
        <strain evidence="3">pc1-10</strain>
    </source>
</reference>
<keyword evidence="3" id="KW-1185">Reference proteome</keyword>